<dbReference type="PANTHER" id="PTHR10920:SF12">
    <property type="entry name" value="TRNA (CYTIDINE(32)_GUANOSINE(34)-2'-O)-METHYLTRANSFERASE-RELATED"/>
    <property type="match status" value="1"/>
</dbReference>
<dbReference type="InterPro" id="IPR029063">
    <property type="entry name" value="SAM-dependent_MTases_sf"/>
</dbReference>
<dbReference type="Pfam" id="PF01728">
    <property type="entry name" value="FtsJ"/>
    <property type="match status" value="1"/>
</dbReference>
<proteinExistence type="predicted"/>
<keyword evidence="6" id="KW-1185">Reference proteome</keyword>
<evidence type="ECO:0000313" key="6">
    <source>
        <dbReference type="Proteomes" id="UP001201812"/>
    </source>
</evidence>
<dbReference type="GO" id="GO:0008175">
    <property type="term" value="F:tRNA methyltransferase activity"/>
    <property type="evidence" value="ECO:0007669"/>
    <property type="project" value="TreeGrafter"/>
</dbReference>
<organism evidence="5 6">
    <name type="scientific">Ditylenchus destructor</name>
    <dbReference type="NCBI Taxonomy" id="166010"/>
    <lineage>
        <taxon>Eukaryota</taxon>
        <taxon>Metazoa</taxon>
        <taxon>Ecdysozoa</taxon>
        <taxon>Nematoda</taxon>
        <taxon>Chromadorea</taxon>
        <taxon>Rhabditida</taxon>
        <taxon>Tylenchina</taxon>
        <taxon>Tylenchomorpha</taxon>
        <taxon>Sphaerularioidea</taxon>
        <taxon>Anguinidae</taxon>
        <taxon>Anguininae</taxon>
        <taxon>Ditylenchus</taxon>
    </lineage>
</organism>
<reference evidence="5" key="1">
    <citation type="submission" date="2022-01" db="EMBL/GenBank/DDBJ databases">
        <title>Genome Sequence Resource for Two Populations of Ditylenchus destructor, the Migratory Endoparasitic Phytonematode.</title>
        <authorList>
            <person name="Zhang H."/>
            <person name="Lin R."/>
            <person name="Xie B."/>
        </authorList>
    </citation>
    <scope>NUCLEOTIDE SEQUENCE</scope>
    <source>
        <strain evidence="5">BazhouSP</strain>
    </source>
</reference>
<dbReference type="GO" id="GO:0002181">
    <property type="term" value="P:cytoplasmic translation"/>
    <property type="evidence" value="ECO:0007669"/>
    <property type="project" value="TreeGrafter"/>
</dbReference>
<keyword evidence="2" id="KW-0808">Transferase</keyword>
<dbReference type="PANTHER" id="PTHR10920">
    <property type="entry name" value="RIBOSOMAL RNA METHYLTRANSFERASE"/>
    <property type="match status" value="1"/>
</dbReference>
<accession>A0AAD4NLJ6</accession>
<comment type="caution">
    <text evidence="5">The sequence shown here is derived from an EMBL/GenBank/DDBJ whole genome shotgun (WGS) entry which is preliminary data.</text>
</comment>
<evidence type="ECO:0000256" key="1">
    <source>
        <dbReference type="ARBA" id="ARBA00022603"/>
    </source>
</evidence>
<dbReference type="InterPro" id="IPR050082">
    <property type="entry name" value="RNA_methyltr_RlmE"/>
</dbReference>
<keyword evidence="3" id="KW-0949">S-adenosyl-L-methionine</keyword>
<name>A0AAD4NLJ6_9BILA</name>
<dbReference type="GO" id="GO:0030488">
    <property type="term" value="P:tRNA methylation"/>
    <property type="evidence" value="ECO:0007669"/>
    <property type="project" value="TreeGrafter"/>
</dbReference>
<feature type="domain" description="Ribosomal RNA methyltransferase FtsJ" evidence="4">
    <location>
        <begin position="20"/>
        <end position="76"/>
    </location>
</feature>
<evidence type="ECO:0000256" key="3">
    <source>
        <dbReference type="ARBA" id="ARBA00022691"/>
    </source>
</evidence>
<keyword evidence="1 5" id="KW-0489">Methyltransferase</keyword>
<evidence type="ECO:0000259" key="4">
    <source>
        <dbReference type="Pfam" id="PF01728"/>
    </source>
</evidence>
<dbReference type="InterPro" id="IPR002877">
    <property type="entry name" value="RNA_MeTrfase_FtsJ_dom"/>
</dbReference>
<dbReference type="SUPFAM" id="SSF53335">
    <property type="entry name" value="S-adenosyl-L-methionine-dependent methyltransferases"/>
    <property type="match status" value="1"/>
</dbReference>
<evidence type="ECO:0000256" key="2">
    <source>
        <dbReference type="ARBA" id="ARBA00022679"/>
    </source>
</evidence>
<dbReference type="GO" id="GO:0005737">
    <property type="term" value="C:cytoplasm"/>
    <property type="evidence" value="ECO:0007669"/>
    <property type="project" value="TreeGrafter"/>
</dbReference>
<dbReference type="AlphaFoldDB" id="A0AAD4NLJ6"/>
<evidence type="ECO:0000313" key="5">
    <source>
        <dbReference type="EMBL" id="KAI1729193.1"/>
    </source>
</evidence>
<dbReference type="Gene3D" id="3.40.50.150">
    <property type="entry name" value="Vaccinia Virus protein VP39"/>
    <property type="match status" value="1"/>
</dbReference>
<gene>
    <name evidence="5" type="ORF">DdX_01416</name>
</gene>
<protein>
    <submittedName>
        <fullName evidence="5">FtsJ-like methyltransferase domain-containing protein</fullName>
    </submittedName>
</protein>
<sequence>MGKTSKDKRDIYYRMAKQEDVSRVVDLCAAPGSWSQVVSKELLHNPEREQTNTDDVKIVAVDLQPMSPLPGVIQLQAFDC</sequence>
<dbReference type="EMBL" id="JAKKPZ010000001">
    <property type="protein sequence ID" value="KAI1729193.1"/>
    <property type="molecule type" value="Genomic_DNA"/>
</dbReference>
<dbReference type="Proteomes" id="UP001201812">
    <property type="component" value="Unassembled WGS sequence"/>
</dbReference>